<evidence type="ECO:0000259" key="2">
    <source>
        <dbReference type="Pfam" id="PF03457"/>
    </source>
</evidence>
<sequence length="276" mass="31769">MDQLDRPIVKLGEGVTKFDGHDSNGGRRVILGYVTGVKIAHSGTNRVSVPHPKTEYMYLIRFDQINTEKWYPTRRLKAMLAERDRFGRKKSHEDPSCAAQFTRTPSPGPTTPEIEITRLANFNRAQCVQSTGHDFLSRSLNYDSEDSVEFIGVRTCTVTPNHHRRRFNDAVNAMSTHISSAQLSHFFPDHLTKNDECWVKKFDLLCEYKRKGGNVSLIPQSEKRDGLGCFVRKQREAFRRLQRGIAPPLQHWRKQMLDAIGFQFVHPDAKKFRGNR</sequence>
<proteinExistence type="predicted"/>
<dbReference type="Gene3D" id="6.10.140.530">
    <property type="match status" value="1"/>
</dbReference>
<dbReference type="PANTHER" id="PTHR33418:SF1">
    <property type="entry name" value="HELICASE-ASSOCIATED DOMAIN-CONTAINING PROTEIN"/>
    <property type="match status" value="1"/>
</dbReference>
<reference evidence="4" key="1">
    <citation type="submission" date="2021-01" db="EMBL/GenBank/DDBJ databases">
        <authorList>
            <person name="Corre E."/>
            <person name="Pelletier E."/>
            <person name="Niang G."/>
            <person name="Scheremetjew M."/>
            <person name="Finn R."/>
            <person name="Kale V."/>
            <person name="Holt S."/>
            <person name="Cochrane G."/>
            <person name="Meng A."/>
            <person name="Brown T."/>
            <person name="Cohen L."/>
        </authorList>
    </citation>
    <scope>NUCLEOTIDE SEQUENCE</scope>
    <source>
        <strain evidence="4">B650</strain>
    </source>
</reference>
<dbReference type="InterPro" id="IPR005114">
    <property type="entry name" value="Helicase_assoc"/>
</dbReference>
<dbReference type="Pfam" id="PF03457">
    <property type="entry name" value="HA"/>
    <property type="match status" value="1"/>
</dbReference>
<dbReference type="AlphaFoldDB" id="A0A6U2QXC0"/>
<feature type="domain" description="Helicase-associated" evidence="2">
    <location>
        <begin position="195"/>
        <end position="262"/>
    </location>
</feature>
<protein>
    <recommendedName>
        <fullName evidence="2">Helicase-associated domain-containing protein</fullName>
    </recommendedName>
</protein>
<dbReference type="EMBL" id="HBGY01023374">
    <property type="protein sequence ID" value="CAD9595009.1"/>
    <property type="molecule type" value="Transcribed_RNA"/>
</dbReference>
<dbReference type="EMBL" id="HBGY01023373">
    <property type="protein sequence ID" value="CAD9595007.1"/>
    <property type="molecule type" value="Transcribed_RNA"/>
</dbReference>
<evidence type="ECO:0000313" key="3">
    <source>
        <dbReference type="EMBL" id="CAD9595007.1"/>
    </source>
</evidence>
<name>A0A6U2QXC0_9STRA</name>
<dbReference type="PANTHER" id="PTHR33418">
    <property type="entry name" value="HELICASE-ASSOCIATED"/>
    <property type="match status" value="1"/>
</dbReference>
<organism evidence="4">
    <name type="scientific">Leptocylindrus danicus</name>
    <dbReference type="NCBI Taxonomy" id="163516"/>
    <lineage>
        <taxon>Eukaryota</taxon>
        <taxon>Sar</taxon>
        <taxon>Stramenopiles</taxon>
        <taxon>Ochrophyta</taxon>
        <taxon>Bacillariophyta</taxon>
        <taxon>Coscinodiscophyceae</taxon>
        <taxon>Chaetocerotophycidae</taxon>
        <taxon>Leptocylindrales</taxon>
        <taxon>Leptocylindraceae</taxon>
        <taxon>Leptocylindrus</taxon>
    </lineage>
</organism>
<feature type="region of interest" description="Disordered" evidence="1">
    <location>
        <begin position="87"/>
        <end position="111"/>
    </location>
</feature>
<evidence type="ECO:0000313" key="4">
    <source>
        <dbReference type="EMBL" id="CAD9595009.1"/>
    </source>
</evidence>
<evidence type="ECO:0000256" key="1">
    <source>
        <dbReference type="SAM" id="MobiDB-lite"/>
    </source>
</evidence>
<accession>A0A6U2QXC0</accession>
<gene>
    <name evidence="3" type="ORF">LDAN0321_LOCUS14699</name>
    <name evidence="4" type="ORF">LDAN0321_LOCUS14700</name>
</gene>